<dbReference type="EMBL" id="MCWU01000010">
    <property type="protein sequence ID" value="PMJ69478.1"/>
    <property type="molecule type" value="Genomic_DNA"/>
</dbReference>
<accession>A0A2N7FJL0</accession>
<dbReference type="RefSeq" id="WP_102515542.1">
    <property type="nucleotide sequence ID" value="NZ_CAWNSM010000010.1"/>
</dbReference>
<evidence type="ECO:0000313" key="1">
    <source>
        <dbReference type="EMBL" id="PMJ69478.1"/>
    </source>
</evidence>
<dbReference type="Proteomes" id="UP000235330">
    <property type="component" value="Unassembled WGS sequence"/>
</dbReference>
<proteinExistence type="predicted"/>
<protein>
    <submittedName>
        <fullName evidence="1">Uncharacterized protein</fullName>
    </submittedName>
</protein>
<gene>
    <name evidence="1" type="ORF">BCU17_13140</name>
</gene>
<comment type="caution">
    <text evidence="1">The sequence shown here is derived from an EMBL/GenBank/DDBJ whole genome shotgun (WGS) entry which is preliminary data.</text>
</comment>
<sequence length="215" mass="25260">MLEWNEYLIARKSGVKKLWKPLLEERIRCIESLNEDDLNTYIYNICVAYFDEGCDDIPIQHPKIWGKVLAQWSDEISSNNEKYMLWAFKATCFKDVYKLVGLDPSQLLERVIESNSAHYEAKQLLVLHHIDTLDFALHELPTGLVVEEKACLFAINRCESLIAENPELVTCKNRFGGDFNHYKNLYFAWGEYREKEIQEDFFTWFGKQNITSCLN</sequence>
<reference evidence="2" key="1">
    <citation type="submission" date="2016-07" db="EMBL/GenBank/DDBJ databases">
        <title>Nontailed viruses are major unrecognized killers of bacteria in the ocean.</title>
        <authorList>
            <person name="Kauffman K."/>
            <person name="Hussain F."/>
            <person name="Yang J."/>
            <person name="Arevalo P."/>
            <person name="Brown J."/>
            <person name="Cutler M."/>
            <person name="Kelly L."/>
            <person name="Polz M.F."/>
        </authorList>
    </citation>
    <scope>NUCLEOTIDE SEQUENCE [LARGE SCALE GENOMIC DNA]</scope>
    <source>
        <strain evidence="2">10N.261.55.E11</strain>
    </source>
</reference>
<dbReference type="AlphaFoldDB" id="A0A2N7FJL0"/>
<name>A0A2N7FJL0_VIBSP</name>
<evidence type="ECO:0000313" key="2">
    <source>
        <dbReference type="Proteomes" id="UP000235330"/>
    </source>
</evidence>
<organism evidence="1 2">
    <name type="scientific">Vibrio splendidus</name>
    <dbReference type="NCBI Taxonomy" id="29497"/>
    <lineage>
        <taxon>Bacteria</taxon>
        <taxon>Pseudomonadati</taxon>
        <taxon>Pseudomonadota</taxon>
        <taxon>Gammaproteobacteria</taxon>
        <taxon>Vibrionales</taxon>
        <taxon>Vibrionaceae</taxon>
        <taxon>Vibrio</taxon>
    </lineage>
</organism>